<dbReference type="Proteomes" id="UP001165296">
    <property type="component" value="Unassembled WGS sequence"/>
</dbReference>
<proteinExistence type="predicted"/>
<dbReference type="InterPro" id="IPR029062">
    <property type="entry name" value="Class_I_gatase-like"/>
</dbReference>
<dbReference type="PROSITE" id="PS51273">
    <property type="entry name" value="GATASE_TYPE_1"/>
    <property type="match status" value="1"/>
</dbReference>
<sequence>MRIHCLQHAAFETPGTILEWAARHDHCWSYTRLYEPQPQFPPLTGFDWLLILGGAMGVREEDRYPWLKPEKEFIKATIESGKIVLGICLGAQLLAEALGADVYPNPVPEIGFWPIHPTPAAATHPLFGHLTGPLTVLHWHADTFTLPVGAMALASSAACAQQAFVADGRLVGLQFHPELTPELLHAMLHHDGHELVPGAWVQPADLVHQQAVELAAGQAFLFQLLDQLALRQANF</sequence>
<gene>
    <name evidence="2" type="ORF">LGH74_07185</name>
</gene>
<evidence type="ECO:0000259" key="1">
    <source>
        <dbReference type="Pfam" id="PF00117"/>
    </source>
</evidence>
<dbReference type="CDD" id="cd01741">
    <property type="entry name" value="GATase1_1"/>
    <property type="match status" value="1"/>
</dbReference>
<dbReference type="InterPro" id="IPR044992">
    <property type="entry name" value="ChyE-like"/>
</dbReference>
<accession>A0ABS8ANH3</accession>
<comment type="caution">
    <text evidence="2">The sequence shown here is derived from an EMBL/GenBank/DDBJ whole genome shotgun (WGS) entry which is preliminary data.</text>
</comment>
<keyword evidence="3" id="KW-1185">Reference proteome</keyword>
<dbReference type="PANTHER" id="PTHR42695:SF5">
    <property type="entry name" value="GLUTAMINE AMIDOTRANSFERASE YLR126C-RELATED"/>
    <property type="match status" value="1"/>
</dbReference>
<evidence type="ECO:0000313" key="3">
    <source>
        <dbReference type="Proteomes" id="UP001165296"/>
    </source>
</evidence>
<dbReference type="SUPFAM" id="SSF52317">
    <property type="entry name" value="Class I glutamine amidotransferase-like"/>
    <property type="match status" value="1"/>
</dbReference>
<keyword evidence="2" id="KW-0315">Glutamine amidotransferase</keyword>
<protein>
    <submittedName>
        <fullName evidence="2">Type 1 glutamine amidotransferase</fullName>
    </submittedName>
</protein>
<dbReference type="EMBL" id="JAJADR010000002">
    <property type="protein sequence ID" value="MCB2407755.1"/>
    <property type="molecule type" value="Genomic_DNA"/>
</dbReference>
<reference evidence="2" key="1">
    <citation type="submission" date="2021-10" db="EMBL/GenBank/DDBJ databases">
        <authorList>
            <person name="Dean J.D."/>
            <person name="Kim M.K."/>
            <person name="Newey C.N."/>
            <person name="Stoker T.S."/>
            <person name="Thompson D.W."/>
            <person name="Grose J.H."/>
        </authorList>
    </citation>
    <scope>NUCLEOTIDE SEQUENCE</scope>
    <source>
        <strain evidence="2">BT178</strain>
    </source>
</reference>
<organism evidence="2 3">
    <name type="scientific">Hymenobacter lucidus</name>
    <dbReference type="NCBI Taxonomy" id="2880930"/>
    <lineage>
        <taxon>Bacteria</taxon>
        <taxon>Pseudomonadati</taxon>
        <taxon>Bacteroidota</taxon>
        <taxon>Cytophagia</taxon>
        <taxon>Cytophagales</taxon>
        <taxon>Hymenobacteraceae</taxon>
        <taxon>Hymenobacter</taxon>
    </lineage>
</organism>
<name>A0ABS8ANH3_9BACT</name>
<dbReference type="RefSeq" id="WP_226173933.1">
    <property type="nucleotide sequence ID" value="NZ_JAJADR010000002.1"/>
</dbReference>
<dbReference type="InterPro" id="IPR017926">
    <property type="entry name" value="GATASE"/>
</dbReference>
<feature type="domain" description="Glutamine amidotransferase" evidence="1">
    <location>
        <begin position="44"/>
        <end position="184"/>
    </location>
</feature>
<evidence type="ECO:0000313" key="2">
    <source>
        <dbReference type="EMBL" id="MCB2407755.1"/>
    </source>
</evidence>
<dbReference type="Pfam" id="PF00117">
    <property type="entry name" value="GATase"/>
    <property type="match status" value="1"/>
</dbReference>
<dbReference type="PANTHER" id="PTHR42695">
    <property type="entry name" value="GLUTAMINE AMIDOTRANSFERASE YLR126C-RELATED"/>
    <property type="match status" value="1"/>
</dbReference>
<dbReference type="Gene3D" id="3.40.50.880">
    <property type="match status" value="1"/>
</dbReference>